<feature type="signal peptide" evidence="7">
    <location>
        <begin position="1"/>
        <end position="32"/>
    </location>
</feature>
<dbReference type="GO" id="GO:0005507">
    <property type="term" value="F:copper ion binding"/>
    <property type="evidence" value="ECO:0007669"/>
    <property type="project" value="InterPro"/>
</dbReference>
<keyword evidence="6" id="KW-0186">Copper</keyword>
<evidence type="ECO:0000256" key="1">
    <source>
        <dbReference type="ARBA" id="ARBA00004418"/>
    </source>
</evidence>
<dbReference type="OrthoDB" id="9757546at2"/>
<reference evidence="9 10" key="1">
    <citation type="submission" date="2018-04" db="EMBL/GenBank/DDBJ databases">
        <title>Genomic Encyclopedia of Type Strains, Phase IV (KMG-IV): sequencing the most valuable type-strain genomes for metagenomic binning, comparative biology and taxonomic classification.</title>
        <authorList>
            <person name="Goeker M."/>
        </authorList>
    </citation>
    <scope>NUCLEOTIDE SEQUENCE [LARGE SCALE GENOMIC DNA]</scope>
    <source>
        <strain evidence="9 10">DSM 10065</strain>
    </source>
</reference>
<protein>
    <submittedName>
        <fullName evidence="9">Plastocyanin</fullName>
    </submittedName>
</protein>
<dbReference type="PROSITE" id="PS51318">
    <property type="entry name" value="TAT"/>
    <property type="match status" value="1"/>
</dbReference>
<dbReference type="GO" id="GO:0042597">
    <property type="term" value="C:periplasmic space"/>
    <property type="evidence" value="ECO:0007669"/>
    <property type="project" value="UniProtKB-SubCell"/>
</dbReference>
<evidence type="ECO:0000259" key="8">
    <source>
        <dbReference type="Pfam" id="PF00127"/>
    </source>
</evidence>
<evidence type="ECO:0000256" key="5">
    <source>
        <dbReference type="ARBA" id="ARBA00022982"/>
    </source>
</evidence>
<evidence type="ECO:0000256" key="2">
    <source>
        <dbReference type="ARBA" id="ARBA00022448"/>
    </source>
</evidence>
<feature type="chain" id="PRO_5015599898" evidence="7">
    <location>
        <begin position="33"/>
        <end position="174"/>
    </location>
</feature>
<dbReference type="EMBL" id="QEKO01000006">
    <property type="protein sequence ID" value="PVY60813.1"/>
    <property type="molecule type" value="Genomic_DNA"/>
</dbReference>
<feature type="domain" description="Blue (type 1) copper" evidence="8">
    <location>
        <begin position="48"/>
        <end position="136"/>
    </location>
</feature>
<dbReference type="PROSITE" id="PS00196">
    <property type="entry name" value="COPPER_BLUE"/>
    <property type="match status" value="1"/>
</dbReference>
<comment type="subcellular location">
    <subcellularLocation>
        <location evidence="1">Periplasm</location>
    </subcellularLocation>
</comment>
<dbReference type="AlphaFoldDB" id="A0A2U1CIK1"/>
<dbReference type="RefSeq" id="WP_116519281.1">
    <property type="nucleotide sequence ID" value="NZ_JACCEX010000007.1"/>
</dbReference>
<gene>
    <name evidence="9" type="ORF">C7440_3317</name>
</gene>
<evidence type="ECO:0000256" key="7">
    <source>
        <dbReference type="SAM" id="SignalP"/>
    </source>
</evidence>
<keyword evidence="10" id="KW-1185">Reference proteome</keyword>
<keyword evidence="5" id="KW-0249">Electron transport</keyword>
<evidence type="ECO:0000256" key="6">
    <source>
        <dbReference type="ARBA" id="ARBA00023008"/>
    </source>
</evidence>
<dbReference type="InterPro" id="IPR008972">
    <property type="entry name" value="Cupredoxin"/>
</dbReference>
<dbReference type="InterPro" id="IPR028871">
    <property type="entry name" value="BlueCu_1_BS"/>
</dbReference>
<keyword evidence="7" id="KW-0732">Signal</keyword>
<proteinExistence type="predicted"/>
<evidence type="ECO:0000313" key="10">
    <source>
        <dbReference type="Proteomes" id="UP000246145"/>
    </source>
</evidence>
<keyword evidence="2" id="KW-0813">Transport</keyword>
<keyword evidence="4" id="KW-0574">Periplasm</keyword>
<dbReference type="SUPFAM" id="SSF49503">
    <property type="entry name" value="Cupredoxins"/>
    <property type="match status" value="1"/>
</dbReference>
<dbReference type="InterPro" id="IPR000923">
    <property type="entry name" value="BlueCu_1"/>
</dbReference>
<dbReference type="STRING" id="1231391.GCA_000308195_03296"/>
<evidence type="ECO:0000256" key="3">
    <source>
        <dbReference type="ARBA" id="ARBA00022723"/>
    </source>
</evidence>
<dbReference type="PANTHER" id="PTHR36507:SF1">
    <property type="entry name" value="BLL1555 PROTEIN"/>
    <property type="match status" value="1"/>
</dbReference>
<evidence type="ECO:0000313" key="9">
    <source>
        <dbReference type="EMBL" id="PVY60813.1"/>
    </source>
</evidence>
<keyword evidence="3" id="KW-0479">Metal-binding</keyword>
<dbReference type="Gene3D" id="2.60.40.420">
    <property type="entry name" value="Cupredoxins - blue copper proteins"/>
    <property type="match status" value="1"/>
</dbReference>
<accession>A0A2U1CIK1</accession>
<dbReference type="Proteomes" id="UP000246145">
    <property type="component" value="Unassembled WGS sequence"/>
</dbReference>
<dbReference type="Pfam" id="PF00127">
    <property type="entry name" value="Copper-bind"/>
    <property type="match status" value="1"/>
</dbReference>
<sequence length="174" mass="18801">MKTLSHAPRRRLLLLSGAGLLLAATVSRRAGAANEIEISMSGTPTGSHVWFRPRGLLIQPGQAVRWVNREAGNVHTVTAYHPDNGKPLRIPNEAKSWDSDYLMPDESFVIAFDTPGVYDYFCIPHEHAGMVGRIVVGEVDASVRPYAATDALLPAAAVAGFPSVDSILKDTQVK</sequence>
<organism evidence="9 10">
    <name type="scientific">Pusillimonas noertemannii</name>
    <dbReference type="NCBI Taxonomy" id="305977"/>
    <lineage>
        <taxon>Bacteria</taxon>
        <taxon>Pseudomonadati</taxon>
        <taxon>Pseudomonadota</taxon>
        <taxon>Betaproteobacteria</taxon>
        <taxon>Burkholderiales</taxon>
        <taxon>Alcaligenaceae</taxon>
        <taxon>Pusillimonas</taxon>
    </lineage>
</organism>
<dbReference type="GO" id="GO:0009055">
    <property type="term" value="F:electron transfer activity"/>
    <property type="evidence" value="ECO:0007669"/>
    <property type="project" value="InterPro"/>
</dbReference>
<dbReference type="PANTHER" id="PTHR36507">
    <property type="entry name" value="BLL1555 PROTEIN"/>
    <property type="match status" value="1"/>
</dbReference>
<evidence type="ECO:0000256" key="4">
    <source>
        <dbReference type="ARBA" id="ARBA00022764"/>
    </source>
</evidence>
<comment type="caution">
    <text evidence="9">The sequence shown here is derived from an EMBL/GenBank/DDBJ whole genome shotgun (WGS) entry which is preliminary data.</text>
</comment>
<name>A0A2U1CIK1_9BURK</name>
<dbReference type="InterPro" id="IPR006311">
    <property type="entry name" value="TAT_signal"/>
</dbReference>
<dbReference type="InterPro" id="IPR052721">
    <property type="entry name" value="ET_Amicyanin"/>
</dbReference>